<dbReference type="EMBL" id="LFOD01000012">
    <property type="protein sequence ID" value="KMV17577.1"/>
    <property type="molecule type" value="Genomic_DNA"/>
</dbReference>
<reference evidence="1 2" key="1">
    <citation type="submission" date="2015-06" db="EMBL/GenBank/DDBJ databases">
        <title>Genome sequence of Mycobacterium conceptionense strain MLE.</title>
        <authorList>
            <person name="Greninger A.L."/>
            <person name="Cunningham G."/>
            <person name="Chiu C.Y."/>
            <person name="Miller S."/>
        </authorList>
    </citation>
    <scope>NUCLEOTIDE SEQUENCE [LARGE SCALE GENOMIC DNA]</scope>
    <source>
        <strain evidence="1 2">MLE</strain>
    </source>
</reference>
<dbReference type="Proteomes" id="UP000037594">
    <property type="component" value="Unassembled WGS sequence"/>
</dbReference>
<evidence type="ECO:0000313" key="1">
    <source>
        <dbReference type="EMBL" id="KMV17577.1"/>
    </source>
</evidence>
<gene>
    <name evidence="1" type="ORF">ACT17_14875</name>
</gene>
<dbReference type="RefSeq" id="WP_048895925.1">
    <property type="nucleotide sequence ID" value="NZ_LFOD01000012.1"/>
</dbReference>
<name>A0A0J8U991_9MYCO</name>
<sequence length="113" mass="11911">MADGNTISITDRDAFPGRVRKIKQASVNLRAYGDELGKIVESAKKEASSFTADGSVAPAYEETIAGLTAWHTAVKTAIEALCDSADNCESTITAKFKGITGTDIDTSGIIKQL</sequence>
<accession>A0A0J8U991</accession>
<dbReference type="PATRIC" id="fig|451644.5.peg.3076"/>
<evidence type="ECO:0000313" key="2">
    <source>
        <dbReference type="Proteomes" id="UP000037594"/>
    </source>
</evidence>
<dbReference type="AlphaFoldDB" id="A0A0J8U991"/>
<organism evidence="1 2">
    <name type="scientific">Mycolicibacterium conceptionense</name>
    <dbReference type="NCBI Taxonomy" id="451644"/>
    <lineage>
        <taxon>Bacteria</taxon>
        <taxon>Bacillati</taxon>
        <taxon>Actinomycetota</taxon>
        <taxon>Actinomycetes</taxon>
        <taxon>Mycobacteriales</taxon>
        <taxon>Mycobacteriaceae</taxon>
        <taxon>Mycolicibacterium</taxon>
    </lineage>
</organism>
<protein>
    <submittedName>
        <fullName evidence="1">Uncharacterized protein</fullName>
    </submittedName>
</protein>
<proteinExistence type="predicted"/>
<comment type="caution">
    <text evidence="1">The sequence shown here is derived from an EMBL/GenBank/DDBJ whole genome shotgun (WGS) entry which is preliminary data.</text>
</comment>